<name>A0A2K3KV50_TRIPR</name>
<organism evidence="1 2">
    <name type="scientific">Trifolium pratense</name>
    <name type="common">Red clover</name>
    <dbReference type="NCBI Taxonomy" id="57577"/>
    <lineage>
        <taxon>Eukaryota</taxon>
        <taxon>Viridiplantae</taxon>
        <taxon>Streptophyta</taxon>
        <taxon>Embryophyta</taxon>
        <taxon>Tracheophyta</taxon>
        <taxon>Spermatophyta</taxon>
        <taxon>Magnoliopsida</taxon>
        <taxon>eudicotyledons</taxon>
        <taxon>Gunneridae</taxon>
        <taxon>Pentapetalae</taxon>
        <taxon>rosids</taxon>
        <taxon>fabids</taxon>
        <taxon>Fabales</taxon>
        <taxon>Fabaceae</taxon>
        <taxon>Papilionoideae</taxon>
        <taxon>50 kb inversion clade</taxon>
        <taxon>NPAAA clade</taxon>
        <taxon>Hologalegina</taxon>
        <taxon>IRL clade</taxon>
        <taxon>Trifolieae</taxon>
        <taxon>Trifolium</taxon>
    </lineage>
</organism>
<gene>
    <name evidence="1" type="ORF">L195_g057158</name>
</gene>
<accession>A0A2K3KV50</accession>
<reference evidence="1 2" key="1">
    <citation type="journal article" date="2014" name="Am. J. Bot.">
        <title>Genome assembly and annotation for red clover (Trifolium pratense; Fabaceae).</title>
        <authorList>
            <person name="Istvanek J."/>
            <person name="Jaros M."/>
            <person name="Krenek A."/>
            <person name="Repkova J."/>
        </authorList>
    </citation>
    <scope>NUCLEOTIDE SEQUENCE [LARGE SCALE GENOMIC DNA]</scope>
    <source>
        <strain evidence="2">cv. Tatra</strain>
        <tissue evidence="1">Young leaves</tissue>
    </source>
</reference>
<dbReference type="Proteomes" id="UP000236291">
    <property type="component" value="Unassembled WGS sequence"/>
</dbReference>
<reference evidence="1 2" key="2">
    <citation type="journal article" date="2017" name="Front. Plant Sci.">
        <title>Gene Classification and Mining of Molecular Markers Useful in Red Clover (Trifolium pratense) Breeding.</title>
        <authorList>
            <person name="Istvanek J."/>
            <person name="Dluhosova J."/>
            <person name="Dluhos P."/>
            <person name="Patkova L."/>
            <person name="Nedelnik J."/>
            <person name="Repkova J."/>
        </authorList>
    </citation>
    <scope>NUCLEOTIDE SEQUENCE [LARGE SCALE GENOMIC DNA]</scope>
    <source>
        <strain evidence="2">cv. Tatra</strain>
        <tissue evidence="1">Young leaves</tissue>
    </source>
</reference>
<comment type="caution">
    <text evidence="1">The sequence shown here is derived from an EMBL/GenBank/DDBJ whole genome shotgun (WGS) entry which is preliminary data.</text>
</comment>
<dbReference type="AlphaFoldDB" id="A0A2K3KV50"/>
<dbReference type="EMBL" id="ASHM01111740">
    <property type="protein sequence ID" value="PNX70173.1"/>
    <property type="molecule type" value="Genomic_DNA"/>
</dbReference>
<feature type="non-terminal residue" evidence="1">
    <location>
        <position position="1"/>
    </location>
</feature>
<proteinExistence type="predicted"/>
<sequence length="46" mass="4825">SEDSYRSALQASPAAQPIAQALPAKARRDPAPPDAIETLHVRICAA</sequence>
<evidence type="ECO:0000313" key="1">
    <source>
        <dbReference type="EMBL" id="PNX70173.1"/>
    </source>
</evidence>
<evidence type="ECO:0000313" key="2">
    <source>
        <dbReference type="Proteomes" id="UP000236291"/>
    </source>
</evidence>
<protein>
    <submittedName>
        <fullName evidence="1">Uncharacterized protein</fullName>
    </submittedName>
</protein>